<proteinExistence type="predicted"/>
<evidence type="ECO:0000313" key="3">
    <source>
        <dbReference type="Proteomes" id="UP000177876"/>
    </source>
</evidence>
<dbReference type="Pfam" id="PF00535">
    <property type="entry name" value="Glycos_transf_2"/>
    <property type="match status" value="1"/>
</dbReference>
<dbReference type="SUPFAM" id="SSF53448">
    <property type="entry name" value="Nucleotide-diphospho-sugar transferases"/>
    <property type="match status" value="1"/>
</dbReference>
<dbReference type="InterPro" id="IPR001173">
    <property type="entry name" value="Glyco_trans_2-like"/>
</dbReference>
<reference evidence="2 3" key="1">
    <citation type="journal article" date="2016" name="Nat. Commun.">
        <title>Thousands of microbial genomes shed light on interconnected biogeochemical processes in an aquifer system.</title>
        <authorList>
            <person name="Anantharaman K."/>
            <person name="Brown C.T."/>
            <person name="Hug L.A."/>
            <person name="Sharon I."/>
            <person name="Castelle C.J."/>
            <person name="Probst A.J."/>
            <person name="Thomas B.C."/>
            <person name="Singh A."/>
            <person name="Wilkins M.J."/>
            <person name="Karaoz U."/>
            <person name="Brodie E.L."/>
            <person name="Williams K.H."/>
            <person name="Hubbard S.S."/>
            <person name="Banfield J.F."/>
        </authorList>
    </citation>
    <scope>NUCLEOTIDE SEQUENCE [LARGE SCALE GENOMIC DNA]</scope>
</reference>
<protein>
    <recommendedName>
        <fullName evidence="1">Glycosyltransferase 2-like domain-containing protein</fullName>
    </recommendedName>
</protein>
<name>A0A1F2WJ41_9ACTN</name>
<dbReference type="Gene3D" id="3.90.550.10">
    <property type="entry name" value="Spore Coat Polysaccharide Biosynthesis Protein SpsA, Chain A"/>
    <property type="match status" value="1"/>
</dbReference>
<gene>
    <name evidence="2" type="ORF">A2Y75_06725</name>
</gene>
<dbReference type="InterPro" id="IPR050834">
    <property type="entry name" value="Glycosyltransf_2"/>
</dbReference>
<evidence type="ECO:0000259" key="1">
    <source>
        <dbReference type="Pfam" id="PF00535"/>
    </source>
</evidence>
<dbReference type="Proteomes" id="UP000177876">
    <property type="component" value="Unassembled WGS sequence"/>
</dbReference>
<organism evidence="2 3">
    <name type="scientific">Candidatus Solincola sediminis</name>
    <dbReference type="NCBI Taxonomy" id="1797199"/>
    <lineage>
        <taxon>Bacteria</taxon>
        <taxon>Bacillati</taxon>
        <taxon>Actinomycetota</taxon>
        <taxon>Candidatus Geothermincolia</taxon>
        <taxon>Candidatus Geothermincolales</taxon>
        <taxon>Candidatus Geothermincolaceae</taxon>
        <taxon>Candidatus Solincola</taxon>
    </lineage>
</organism>
<dbReference type="PANTHER" id="PTHR43685:SF2">
    <property type="entry name" value="GLYCOSYLTRANSFERASE 2-LIKE DOMAIN-CONTAINING PROTEIN"/>
    <property type="match status" value="1"/>
</dbReference>
<dbReference type="EMBL" id="MELK01000040">
    <property type="protein sequence ID" value="OFW56853.1"/>
    <property type="molecule type" value="Genomic_DNA"/>
</dbReference>
<dbReference type="STRING" id="1797197.A2Y75_06725"/>
<accession>A0A1F2WJ41</accession>
<dbReference type="InterPro" id="IPR029044">
    <property type="entry name" value="Nucleotide-diphossugar_trans"/>
</dbReference>
<dbReference type="PANTHER" id="PTHR43685">
    <property type="entry name" value="GLYCOSYLTRANSFERASE"/>
    <property type="match status" value="1"/>
</dbReference>
<dbReference type="AlphaFoldDB" id="A0A1F2WJ41"/>
<sequence>MENKASEGEYRPRVSAIIPNWNRSSDLREALLAIKAQTYPVSEIIVVDNNSSDDSVAILRGDFPEVMTICSPHNIFINSLNIAAKTASGDLILHQDNDGILASDALERLVGVLADDPSIAVAYSRNLYYDSGETYDPMRWFSEEEHLSDGVFNAPSFHGNGSLMRKDVLEEVGYFEPDIHLFERSLSAKVFDKGYRVVYHPASVIRHKISKEVRNPGYRLYVNMTGGWWFLARFYPAGKAWEKAFLYLVYFKLYSLKHRTFRDFFRGIFDTLLGLPQILRRREVVSKAAIKCLECKPYEMSMLKYGAWDTIKKSFSRKA</sequence>
<comment type="caution">
    <text evidence="2">The sequence shown here is derived from an EMBL/GenBank/DDBJ whole genome shotgun (WGS) entry which is preliminary data.</text>
</comment>
<feature type="domain" description="Glycosyltransferase 2-like" evidence="1">
    <location>
        <begin position="15"/>
        <end position="172"/>
    </location>
</feature>
<evidence type="ECO:0000313" key="2">
    <source>
        <dbReference type="EMBL" id="OFW56853.1"/>
    </source>
</evidence>